<feature type="compositionally biased region" description="Polar residues" evidence="1">
    <location>
        <begin position="411"/>
        <end position="430"/>
    </location>
</feature>
<feature type="compositionally biased region" description="Basic and acidic residues" evidence="1">
    <location>
        <begin position="57"/>
        <end position="73"/>
    </location>
</feature>
<organism evidence="2 3">
    <name type="scientific">Lophium mytilinum</name>
    <dbReference type="NCBI Taxonomy" id="390894"/>
    <lineage>
        <taxon>Eukaryota</taxon>
        <taxon>Fungi</taxon>
        <taxon>Dikarya</taxon>
        <taxon>Ascomycota</taxon>
        <taxon>Pezizomycotina</taxon>
        <taxon>Dothideomycetes</taxon>
        <taxon>Pleosporomycetidae</taxon>
        <taxon>Mytilinidiales</taxon>
        <taxon>Mytilinidiaceae</taxon>
        <taxon>Lophium</taxon>
    </lineage>
</organism>
<evidence type="ECO:0000313" key="3">
    <source>
        <dbReference type="Proteomes" id="UP000799750"/>
    </source>
</evidence>
<protein>
    <submittedName>
        <fullName evidence="2">Uncharacterized protein</fullName>
    </submittedName>
</protein>
<feature type="region of interest" description="Disordered" evidence="1">
    <location>
        <begin position="1"/>
        <end position="147"/>
    </location>
</feature>
<dbReference type="EMBL" id="MU004199">
    <property type="protein sequence ID" value="KAF2489542.1"/>
    <property type="molecule type" value="Genomic_DNA"/>
</dbReference>
<name>A0A6A6QB94_9PEZI</name>
<feature type="region of interest" description="Disordered" evidence="1">
    <location>
        <begin position="190"/>
        <end position="430"/>
    </location>
</feature>
<feature type="region of interest" description="Disordered" evidence="1">
    <location>
        <begin position="465"/>
        <end position="584"/>
    </location>
</feature>
<evidence type="ECO:0000313" key="2">
    <source>
        <dbReference type="EMBL" id="KAF2489542.1"/>
    </source>
</evidence>
<feature type="compositionally biased region" description="Polar residues" evidence="1">
    <location>
        <begin position="547"/>
        <end position="558"/>
    </location>
</feature>
<keyword evidence="3" id="KW-1185">Reference proteome</keyword>
<feature type="compositionally biased region" description="Basic and acidic residues" evidence="1">
    <location>
        <begin position="563"/>
        <end position="574"/>
    </location>
</feature>
<dbReference type="Proteomes" id="UP000799750">
    <property type="component" value="Unassembled WGS sequence"/>
</dbReference>
<evidence type="ECO:0000256" key="1">
    <source>
        <dbReference type="SAM" id="MobiDB-lite"/>
    </source>
</evidence>
<feature type="compositionally biased region" description="Low complexity" evidence="1">
    <location>
        <begin position="135"/>
        <end position="147"/>
    </location>
</feature>
<gene>
    <name evidence="2" type="ORF">BU16DRAFT_567714</name>
</gene>
<dbReference type="AlphaFoldDB" id="A0A6A6QB94"/>
<feature type="compositionally biased region" description="Basic and acidic residues" evidence="1">
    <location>
        <begin position="219"/>
        <end position="231"/>
    </location>
</feature>
<accession>A0A6A6QB94</accession>
<dbReference type="OrthoDB" id="3648773at2759"/>
<feature type="compositionally biased region" description="Basic and acidic residues" evidence="1">
    <location>
        <begin position="526"/>
        <end position="536"/>
    </location>
</feature>
<sequence length="671" mass="73788">MSAPRISLPPEALPAFFTPTPREPDSAGPTADYFLIPASPSAAGIDGDGRTTPQTRRFSEAQSKKWPTIHEHTYQTQSAAKHLEPEKRRPSYILENTSDEPPGRPSDSSPTDAPIRKMSSVEPIRRRNTGGSLFSLSRQSTRASSISSMARGIVKGLPDLRMFSDTDDGINPTMKRKRTFSIFTSKKEVRDPTALTKEKESLEKSKRDTIDAIPPSKGSVKDRRNLDEHGRALKMPMPSVMPDLPPRSRSPISPHKFMVAIRRPRSPKTPLPMDVEPSHYLAPGITPIPESVQVITPSEEMVKNMHHQRPSTDSPSSTKGAVRRPGHFRTASCRSSDPSVHSPDSLRKRPLRGWLSQSPSPRDPEMGGMETNNFDEAAGGESKQREGSKSSTGSVFKFPLSLISGSKLVSPLNQPKSENPTKPTKRASFSITSAIRPLNLKRASISNATATGYKRAAPVTIRRLFSRSDRSAQGAKTPPPFSAPASVERDFNPFKFSPPEAVRIPTPPHSLSSSVKFDTGDLFYDTQRRPTPKDTSKQGGVWDSDTLLMSQTRMFDTSGSEDDSPHEGPPKDLDTPPGPSGPAEWFRVQTLDEEEHDTGNFGRLEMGVEVTREEFDWIVPDHLPGSPLCPLSPKHKSGGLGICVYHGRTKTHKGEADWGVRESKAGIPRFQ</sequence>
<proteinExistence type="predicted"/>
<reference evidence="2" key="1">
    <citation type="journal article" date="2020" name="Stud. Mycol.">
        <title>101 Dothideomycetes genomes: a test case for predicting lifestyles and emergence of pathogens.</title>
        <authorList>
            <person name="Haridas S."/>
            <person name="Albert R."/>
            <person name="Binder M."/>
            <person name="Bloem J."/>
            <person name="Labutti K."/>
            <person name="Salamov A."/>
            <person name="Andreopoulos B."/>
            <person name="Baker S."/>
            <person name="Barry K."/>
            <person name="Bills G."/>
            <person name="Bluhm B."/>
            <person name="Cannon C."/>
            <person name="Castanera R."/>
            <person name="Culley D."/>
            <person name="Daum C."/>
            <person name="Ezra D."/>
            <person name="Gonzalez J."/>
            <person name="Henrissat B."/>
            <person name="Kuo A."/>
            <person name="Liang C."/>
            <person name="Lipzen A."/>
            <person name="Lutzoni F."/>
            <person name="Magnuson J."/>
            <person name="Mondo S."/>
            <person name="Nolan M."/>
            <person name="Ohm R."/>
            <person name="Pangilinan J."/>
            <person name="Park H.-J."/>
            <person name="Ramirez L."/>
            <person name="Alfaro M."/>
            <person name="Sun H."/>
            <person name="Tritt A."/>
            <person name="Yoshinaga Y."/>
            <person name="Zwiers L.-H."/>
            <person name="Turgeon B."/>
            <person name="Goodwin S."/>
            <person name="Spatafora J."/>
            <person name="Crous P."/>
            <person name="Grigoriev I."/>
        </authorList>
    </citation>
    <scope>NUCLEOTIDE SEQUENCE</scope>
    <source>
        <strain evidence="2">CBS 269.34</strain>
    </source>
</reference>
<feature type="compositionally biased region" description="Basic and acidic residues" evidence="1">
    <location>
        <begin position="190"/>
        <end position="210"/>
    </location>
</feature>